<dbReference type="STRING" id="1798375.A2773_06860"/>
<feature type="signal peptide" evidence="2">
    <location>
        <begin position="1"/>
        <end position="23"/>
    </location>
</feature>
<organism evidence="3 4">
    <name type="scientific">Candidatus Gottesmanbacteria bacterium RIFCSPHIGHO2_01_FULL_39_10</name>
    <dbReference type="NCBI Taxonomy" id="1798375"/>
    <lineage>
        <taxon>Bacteria</taxon>
        <taxon>Candidatus Gottesmaniibacteriota</taxon>
    </lineage>
</organism>
<evidence type="ECO:0000256" key="1">
    <source>
        <dbReference type="SAM" id="MobiDB-lite"/>
    </source>
</evidence>
<name>A0A1F5ZRR9_9BACT</name>
<reference evidence="3 4" key="1">
    <citation type="journal article" date="2016" name="Nat. Commun.">
        <title>Thousands of microbial genomes shed light on interconnected biogeochemical processes in an aquifer system.</title>
        <authorList>
            <person name="Anantharaman K."/>
            <person name="Brown C.T."/>
            <person name="Hug L.A."/>
            <person name="Sharon I."/>
            <person name="Castelle C.J."/>
            <person name="Probst A.J."/>
            <person name="Thomas B.C."/>
            <person name="Singh A."/>
            <person name="Wilkins M.J."/>
            <person name="Karaoz U."/>
            <person name="Brodie E.L."/>
            <person name="Williams K.H."/>
            <person name="Hubbard S.S."/>
            <person name="Banfield J.F."/>
        </authorList>
    </citation>
    <scope>NUCLEOTIDE SEQUENCE [LARGE SCALE GENOMIC DNA]</scope>
</reference>
<dbReference type="InterPro" id="IPR008160">
    <property type="entry name" value="Collagen"/>
</dbReference>
<evidence type="ECO:0008006" key="5">
    <source>
        <dbReference type="Google" id="ProtNLM"/>
    </source>
</evidence>
<proteinExistence type="predicted"/>
<evidence type="ECO:0000313" key="3">
    <source>
        <dbReference type="EMBL" id="OGG14792.1"/>
    </source>
</evidence>
<feature type="region of interest" description="Disordered" evidence="1">
    <location>
        <begin position="29"/>
        <end position="59"/>
    </location>
</feature>
<dbReference type="EMBL" id="MFJE01000011">
    <property type="protein sequence ID" value="OGG14792.1"/>
    <property type="molecule type" value="Genomic_DNA"/>
</dbReference>
<evidence type="ECO:0000313" key="4">
    <source>
        <dbReference type="Proteomes" id="UP000177383"/>
    </source>
</evidence>
<dbReference type="AlphaFoldDB" id="A0A1F5ZRR9"/>
<accession>A0A1F5ZRR9</accession>
<dbReference type="Proteomes" id="UP000177383">
    <property type="component" value="Unassembled WGS sequence"/>
</dbReference>
<sequence>MRLISYLIALIFLLFLTASSVSAQVIGPTGSTGATGMAGPTGSTGSTGLRGPTGATGSSGLMGPTGSMGPTGPVGPAGETLLFDGGNYLYPNPTYTTDFRFQNLFLGFGGPTASISTQLTNQNLSIDPNGTGSIFLLGNVGIGLSSPGSLLTIDSSGYLQFKKTNVGVPPAADCDSDTERGRLTIRTDSPRLYICNGASRGWDYIDLRN</sequence>
<protein>
    <recommendedName>
        <fullName evidence="5">Collagen-like protein</fullName>
    </recommendedName>
</protein>
<evidence type="ECO:0000256" key="2">
    <source>
        <dbReference type="SAM" id="SignalP"/>
    </source>
</evidence>
<comment type="caution">
    <text evidence="3">The sequence shown here is derived from an EMBL/GenBank/DDBJ whole genome shotgun (WGS) entry which is preliminary data.</text>
</comment>
<gene>
    <name evidence="3" type="ORF">A2773_06860</name>
</gene>
<feature type="chain" id="PRO_5009522907" description="Collagen-like protein" evidence="2">
    <location>
        <begin position="24"/>
        <end position="209"/>
    </location>
</feature>
<dbReference type="Pfam" id="PF01391">
    <property type="entry name" value="Collagen"/>
    <property type="match status" value="1"/>
</dbReference>
<keyword evidence="2" id="KW-0732">Signal</keyword>